<dbReference type="EMBL" id="JAHDVG010000474">
    <property type="protein sequence ID" value="KAH1178673.1"/>
    <property type="molecule type" value="Genomic_DNA"/>
</dbReference>
<protein>
    <submittedName>
        <fullName evidence="1">Uncharacterized protein</fullName>
    </submittedName>
</protein>
<name>A0A9D3XG02_9SAUR</name>
<evidence type="ECO:0000313" key="1">
    <source>
        <dbReference type="EMBL" id="KAH1178673.1"/>
    </source>
</evidence>
<sequence length="113" mass="12608">MFFSLVEIRYILELWLSLSSPPHPSPQTSGRMKSMSASQLLTVKYLVSDIVKKENKNSSASVHSIIHSAFLLTGLPLAFYSSMSTAAQQFPKIQTDITGLEIFNPLMPEFRVS</sequence>
<reference evidence="1" key="1">
    <citation type="submission" date="2021-09" db="EMBL/GenBank/DDBJ databases">
        <title>The genome of Mauremys mutica provides insights into the evolution of semi-aquatic lifestyle.</title>
        <authorList>
            <person name="Gong S."/>
            <person name="Gao Y."/>
        </authorList>
    </citation>
    <scope>NUCLEOTIDE SEQUENCE</scope>
    <source>
        <strain evidence="1">MM-2020</strain>
        <tissue evidence="1">Muscle</tissue>
    </source>
</reference>
<comment type="caution">
    <text evidence="1">The sequence shown here is derived from an EMBL/GenBank/DDBJ whole genome shotgun (WGS) entry which is preliminary data.</text>
</comment>
<evidence type="ECO:0000313" key="2">
    <source>
        <dbReference type="Proteomes" id="UP000827986"/>
    </source>
</evidence>
<keyword evidence="2" id="KW-1185">Reference proteome</keyword>
<proteinExistence type="predicted"/>
<accession>A0A9D3XG02</accession>
<dbReference type="AlphaFoldDB" id="A0A9D3XG02"/>
<dbReference type="Proteomes" id="UP000827986">
    <property type="component" value="Unassembled WGS sequence"/>
</dbReference>
<organism evidence="1 2">
    <name type="scientific">Mauremys mutica</name>
    <name type="common">yellowpond turtle</name>
    <dbReference type="NCBI Taxonomy" id="74926"/>
    <lineage>
        <taxon>Eukaryota</taxon>
        <taxon>Metazoa</taxon>
        <taxon>Chordata</taxon>
        <taxon>Craniata</taxon>
        <taxon>Vertebrata</taxon>
        <taxon>Euteleostomi</taxon>
        <taxon>Archelosauria</taxon>
        <taxon>Testudinata</taxon>
        <taxon>Testudines</taxon>
        <taxon>Cryptodira</taxon>
        <taxon>Durocryptodira</taxon>
        <taxon>Testudinoidea</taxon>
        <taxon>Geoemydidae</taxon>
        <taxon>Geoemydinae</taxon>
        <taxon>Mauremys</taxon>
    </lineage>
</organism>
<gene>
    <name evidence="1" type="ORF">KIL84_012375</name>
</gene>